<dbReference type="RefSeq" id="WP_369279810.1">
    <property type="nucleotide sequence ID" value="NZ_JBJVMW010000010.1"/>
</dbReference>
<feature type="chain" id="PRO_5046756617" evidence="1">
    <location>
        <begin position="22"/>
        <end position="153"/>
    </location>
</feature>
<reference evidence="2 3" key="1">
    <citation type="submission" date="2024-12" db="EMBL/GenBank/DDBJ databases">
        <title>Forecasting of Potato common scab and diversities of Pathogenic streptomyces spp. in china.</title>
        <authorList>
            <person name="Handique U."/>
            <person name="Wu J."/>
        </authorList>
    </citation>
    <scope>NUCLEOTIDE SEQUENCE [LARGE SCALE GENOMIC DNA]</scope>
    <source>
        <strain evidence="2 3">ZRIMU1585</strain>
    </source>
</reference>
<keyword evidence="1" id="KW-0732">Signal</keyword>
<name>A0ABW9IP16_STRGJ</name>
<feature type="signal peptide" evidence="1">
    <location>
        <begin position="1"/>
        <end position="21"/>
    </location>
</feature>
<protein>
    <submittedName>
        <fullName evidence="2">Uncharacterized protein</fullName>
    </submittedName>
</protein>
<comment type="caution">
    <text evidence="2">The sequence shown here is derived from an EMBL/GenBank/DDBJ whole genome shotgun (WGS) entry which is preliminary data.</text>
</comment>
<evidence type="ECO:0000313" key="3">
    <source>
        <dbReference type="Proteomes" id="UP001631993"/>
    </source>
</evidence>
<gene>
    <name evidence="2" type="ORF">ACKI1S_27055</name>
</gene>
<sequence length="153" mass="15377">MAALRRLVAVVGLVVAFVVGAAPSAARPVVASSDVLVTEAGVRFAVVSCVLRNAGAGWGVVADAGHQPSGCTGLVTHADHLELQHDVGAVRVSSLTVTVDETYAKAGLRCGASVGFSLSRIYCYSGAAGTAALDPATLAAATGNLWVYGLLKL</sequence>
<evidence type="ECO:0000313" key="2">
    <source>
        <dbReference type="EMBL" id="MFM9649793.1"/>
    </source>
</evidence>
<keyword evidence="3" id="KW-1185">Reference proteome</keyword>
<proteinExistence type="predicted"/>
<accession>A0ABW9IP16</accession>
<dbReference type="EMBL" id="JBJVNE010000014">
    <property type="protein sequence ID" value="MFM9649793.1"/>
    <property type="molecule type" value="Genomic_DNA"/>
</dbReference>
<evidence type="ECO:0000256" key="1">
    <source>
        <dbReference type="SAM" id="SignalP"/>
    </source>
</evidence>
<organism evidence="2 3">
    <name type="scientific">Streptomyces galilaeus</name>
    <dbReference type="NCBI Taxonomy" id="33899"/>
    <lineage>
        <taxon>Bacteria</taxon>
        <taxon>Bacillati</taxon>
        <taxon>Actinomycetota</taxon>
        <taxon>Actinomycetes</taxon>
        <taxon>Kitasatosporales</taxon>
        <taxon>Streptomycetaceae</taxon>
        <taxon>Streptomyces</taxon>
    </lineage>
</organism>
<dbReference type="Proteomes" id="UP001631993">
    <property type="component" value="Unassembled WGS sequence"/>
</dbReference>